<organism evidence="1 2">
    <name type="scientific">Myxococcus virescens</name>
    <dbReference type="NCBI Taxonomy" id="83456"/>
    <lineage>
        <taxon>Bacteria</taxon>
        <taxon>Pseudomonadati</taxon>
        <taxon>Myxococcota</taxon>
        <taxon>Myxococcia</taxon>
        <taxon>Myxococcales</taxon>
        <taxon>Cystobacterineae</taxon>
        <taxon>Myxococcaceae</taxon>
        <taxon>Myxococcus</taxon>
    </lineage>
</organism>
<dbReference type="EMBL" id="FNAJ01000005">
    <property type="protein sequence ID" value="SDE22931.1"/>
    <property type="molecule type" value="Genomic_DNA"/>
</dbReference>
<dbReference type="Pfam" id="PF06245">
    <property type="entry name" value="DUF1015"/>
    <property type="match status" value="1"/>
</dbReference>
<sequence>MARRGRRHHLPPDMARVNPFSALLGSLDSSLEPSGYVPRGNAVPQPSHVRPLLEAANPTAELRRLRDSGALLRDTRPAMYLVEVQGPAGKLGGPPVRFLLCALNPDAGASLEHDPYRPRAWEAEPAVTLTADDHGVLRGLLAEASARAIVVWEGRYGQNTLSLRRIEPSPVSKRLQAVLDEAPMRPLAALDERGPTLAAVVPLSDPGLELLPIHRALKGVETFKEETFLTLVTAYARVYELDEPLNTPRGLAVARERLATLITGHHAVLLVLPGGRGRILRFRQGLDLAHLKGAPRNPTLRSLDLALLNALVLRTVLGIKDPEAPGHSQVFPVQGLESLVQGVESGMFQAGFALNPPPLWEVRAVMEAQATLPPSTLRVEPLPPAGLLYLDREG</sequence>
<dbReference type="PANTHER" id="PTHR36454">
    <property type="entry name" value="LMO2823 PROTEIN"/>
    <property type="match status" value="1"/>
</dbReference>
<dbReference type="Proteomes" id="UP000198717">
    <property type="component" value="Unassembled WGS sequence"/>
</dbReference>
<proteinExistence type="predicted"/>
<protein>
    <recommendedName>
        <fullName evidence="3">DUF1015 family protein</fullName>
    </recommendedName>
</protein>
<evidence type="ECO:0000313" key="1">
    <source>
        <dbReference type="EMBL" id="SDE22931.1"/>
    </source>
</evidence>
<name>A0ABY0MQB6_9BACT</name>
<gene>
    <name evidence="1" type="ORF">SAMN04488504_105139</name>
</gene>
<evidence type="ECO:0008006" key="3">
    <source>
        <dbReference type="Google" id="ProtNLM"/>
    </source>
</evidence>
<reference evidence="1 2" key="1">
    <citation type="submission" date="2016-10" db="EMBL/GenBank/DDBJ databases">
        <authorList>
            <person name="Varghese N."/>
            <person name="Submissions S."/>
        </authorList>
    </citation>
    <scope>NUCLEOTIDE SEQUENCE [LARGE SCALE GENOMIC DNA]</scope>
    <source>
        <strain evidence="1 2">DSM 2260</strain>
    </source>
</reference>
<keyword evidence="2" id="KW-1185">Reference proteome</keyword>
<dbReference type="PANTHER" id="PTHR36454:SF1">
    <property type="entry name" value="DUF1015 DOMAIN-CONTAINING PROTEIN"/>
    <property type="match status" value="1"/>
</dbReference>
<dbReference type="InterPro" id="IPR008323">
    <property type="entry name" value="UCP033563"/>
</dbReference>
<comment type="caution">
    <text evidence="1">The sequence shown here is derived from an EMBL/GenBank/DDBJ whole genome shotgun (WGS) entry which is preliminary data.</text>
</comment>
<accession>A0ABY0MQB6</accession>
<evidence type="ECO:0000313" key="2">
    <source>
        <dbReference type="Proteomes" id="UP000198717"/>
    </source>
</evidence>